<protein>
    <submittedName>
        <fullName evidence="3">Aminopeptidase</fullName>
    </submittedName>
</protein>
<evidence type="ECO:0000259" key="2">
    <source>
        <dbReference type="Pfam" id="PF04389"/>
    </source>
</evidence>
<keyword evidence="3" id="KW-0645">Protease</keyword>
<reference evidence="3" key="1">
    <citation type="journal article" date="2014" name="Int. J. Syst. Evol. Microbiol.">
        <title>Complete genome sequence of Corynebacterium casei LMG S-19264T (=DSM 44701T), isolated from a smear-ripened cheese.</title>
        <authorList>
            <consortium name="US DOE Joint Genome Institute (JGI-PGF)"/>
            <person name="Walter F."/>
            <person name="Albersmeier A."/>
            <person name="Kalinowski J."/>
            <person name="Ruckert C."/>
        </authorList>
    </citation>
    <scope>NUCLEOTIDE SEQUENCE</scope>
    <source>
        <strain evidence="3">CGMCC 1.15360</strain>
    </source>
</reference>
<dbReference type="PANTHER" id="PTHR12147:SF26">
    <property type="entry name" value="PEPTIDASE M28 DOMAIN-CONTAINING PROTEIN"/>
    <property type="match status" value="1"/>
</dbReference>
<proteinExistence type="predicted"/>
<dbReference type="EMBL" id="BMIP01000001">
    <property type="protein sequence ID" value="GGD55429.1"/>
    <property type="molecule type" value="Genomic_DNA"/>
</dbReference>
<evidence type="ECO:0000256" key="1">
    <source>
        <dbReference type="SAM" id="SignalP"/>
    </source>
</evidence>
<keyword evidence="3" id="KW-0378">Hydrolase</keyword>
<name>A0A917DPX0_9SPHN</name>
<keyword evidence="3" id="KW-0031">Aminopeptidase</keyword>
<reference evidence="3" key="2">
    <citation type="submission" date="2020-09" db="EMBL/GenBank/DDBJ databases">
        <authorList>
            <person name="Sun Q."/>
            <person name="Zhou Y."/>
        </authorList>
    </citation>
    <scope>NUCLEOTIDE SEQUENCE</scope>
    <source>
        <strain evidence="3">CGMCC 1.15360</strain>
    </source>
</reference>
<dbReference type="InterPro" id="IPR046450">
    <property type="entry name" value="PA_dom_sf"/>
</dbReference>
<dbReference type="GO" id="GO:0006508">
    <property type="term" value="P:proteolysis"/>
    <property type="evidence" value="ECO:0007669"/>
    <property type="project" value="InterPro"/>
</dbReference>
<feature type="chain" id="PRO_5036710744" evidence="1">
    <location>
        <begin position="37"/>
        <end position="583"/>
    </location>
</feature>
<dbReference type="InterPro" id="IPR007484">
    <property type="entry name" value="Peptidase_M28"/>
</dbReference>
<organism evidence="3 4">
    <name type="scientific">Croceicoccus mobilis</name>
    <dbReference type="NCBI Taxonomy" id="1703339"/>
    <lineage>
        <taxon>Bacteria</taxon>
        <taxon>Pseudomonadati</taxon>
        <taxon>Pseudomonadota</taxon>
        <taxon>Alphaproteobacteria</taxon>
        <taxon>Sphingomonadales</taxon>
        <taxon>Erythrobacteraceae</taxon>
        <taxon>Croceicoccus</taxon>
    </lineage>
</organism>
<keyword evidence="4" id="KW-1185">Reference proteome</keyword>
<dbReference type="Proteomes" id="UP000612349">
    <property type="component" value="Unassembled WGS sequence"/>
</dbReference>
<dbReference type="Gene3D" id="3.40.630.10">
    <property type="entry name" value="Zn peptidases"/>
    <property type="match status" value="1"/>
</dbReference>
<dbReference type="SUPFAM" id="SSF53187">
    <property type="entry name" value="Zn-dependent exopeptidases"/>
    <property type="match status" value="1"/>
</dbReference>
<evidence type="ECO:0000313" key="4">
    <source>
        <dbReference type="Proteomes" id="UP000612349"/>
    </source>
</evidence>
<dbReference type="Gene3D" id="3.50.30.30">
    <property type="match status" value="1"/>
</dbReference>
<keyword evidence="1" id="KW-0732">Signal</keyword>
<gene>
    <name evidence="3" type="ORF">GCM10010990_00710</name>
</gene>
<dbReference type="SUPFAM" id="SSF52025">
    <property type="entry name" value="PA domain"/>
    <property type="match status" value="1"/>
</dbReference>
<dbReference type="InterPro" id="IPR045175">
    <property type="entry name" value="M28_fam"/>
</dbReference>
<dbReference type="PANTHER" id="PTHR12147">
    <property type="entry name" value="METALLOPEPTIDASE M28 FAMILY MEMBER"/>
    <property type="match status" value="1"/>
</dbReference>
<evidence type="ECO:0000313" key="3">
    <source>
        <dbReference type="EMBL" id="GGD55429.1"/>
    </source>
</evidence>
<sequence length="583" mass="62141">MEGHACPHEDILETMRKLLVAAALAGCALSPLTAYADAPGQSPAEKADPAAREISADQIEATVQFLADDLLQGRDTGSEYYDIAAAYVASRYRAMGLTPGVDGKWMQDITFRKASPAESTLAIVQDGKAKELELKTDFITGASFTDQLIDMSAPMVFVGQGIHSPENGIDDYAGLDVKGKVVVVVSGAPKGVPGDVAATLSRGKTKVASDMGAVGMISIRSKSAMESLPFEKLVGYIEGHAEKWVAPDGTVVVDAPNLKFSTYLSPEAAADLVDSSGHDLSALLDAYESEEEDAVRPTGFVIPGEVKVKAVSEWEEVTSANVVAVLPGSDPQLADQYVVMSAHLDHVGNHLWEAGEDEDGEPKDTIYNGALDNAAGVATMLEVARVIAENPTAPRRPILFVALTGEEKGLLGSEYMAKYWVREDGEPVGVVNFDMPVLLYDMDDVVGFGAENSTMGETLAAAGAATGIGVTPDFLPDENLFVRSDHYSFVKEGVPALFLMSGVENGGKEAFTNFLKTDYHGPGDDLSQPLNWESARKFALLNYEIVKLTANADARPMWYEGNYFGDKFDPEGPRAPAPAEAAE</sequence>
<dbReference type="Pfam" id="PF04389">
    <property type="entry name" value="Peptidase_M28"/>
    <property type="match status" value="1"/>
</dbReference>
<dbReference type="GO" id="GO:0004177">
    <property type="term" value="F:aminopeptidase activity"/>
    <property type="evidence" value="ECO:0007669"/>
    <property type="project" value="UniProtKB-KW"/>
</dbReference>
<comment type="caution">
    <text evidence="3">The sequence shown here is derived from an EMBL/GenBank/DDBJ whole genome shotgun (WGS) entry which is preliminary data.</text>
</comment>
<dbReference type="AlphaFoldDB" id="A0A917DPX0"/>
<feature type="domain" description="Peptidase M28" evidence="2">
    <location>
        <begin position="321"/>
        <end position="543"/>
    </location>
</feature>
<dbReference type="GO" id="GO:0008235">
    <property type="term" value="F:metalloexopeptidase activity"/>
    <property type="evidence" value="ECO:0007669"/>
    <property type="project" value="InterPro"/>
</dbReference>
<accession>A0A917DPX0</accession>
<feature type="signal peptide" evidence="1">
    <location>
        <begin position="1"/>
        <end position="36"/>
    </location>
</feature>